<name>A0A1L7CU61_9CORY</name>
<keyword evidence="2" id="KW-0238">DNA-binding</keyword>
<dbReference type="PROSITE" id="PS00356">
    <property type="entry name" value="HTH_LACI_1"/>
    <property type="match status" value="1"/>
</dbReference>
<dbReference type="SUPFAM" id="SSF53822">
    <property type="entry name" value="Periplasmic binding protein-like I"/>
    <property type="match status" value="1"/>
</dbReference>
<evidence type="ECO:0000313" key="6">
    <source>
        <dbReference type="Proteomes" id="UP000185434"/>
    </source>
</evidence>
<evidence type="ECO:0000256" key="3">
    <source>
        <dbReference type="ARBA" id="ARBA00023163"/>
    </source>
</evidence>
<dbReference type="Pfam" id="PF00356">
    <property type="entry name" value="LacI"/>
    <property type="match status" value="1"/>
</dbReference>
<organism evidence="5 6">
    <name type="scientific">Corynebacterium frankenforstense DSM 45800</name>
    <dbReference type="NCBI Taxonomy" id="1437875"/>
    <lineage>
        <taxon>Bacteria</taxon>
        <taxon>Bacillati</taxon>
        <taxon>Actinomycetota</taxon>
        <taxon>Actinomycetes</taxon>
        <taxon>Mycobacteriales</taxon>
        <taxon>Corynebacteriaceae</taxon>
        <taxon>Corynebacterium</taxon>
    </lineage>
</organism>
<dbReference type="GO" id="GO:0000976">
    <property type="term" value="F:transcription cis-regulatory region binding"/>
    <property type="evidence" value="ECO:0007669"/>
    <property type="project" value="TreeGrafter"/>
</dbReference>
<dbReference type="Pfam" id="PF13377">
    <property type="entry name" value="Peripla_BP_3"/>
    <property type="match status" value="1"/>
</dbReference>
<dbReference type="CDD" id="cd01392">
    <property type="entry name" value="HTH_LacI"/>
    <property type="match status" value="1"/>
</dbReference>
<dbReference type="Gene3D" id="1.10.260.40">
    <property type="entry name" value="lambda repressor-like DNA-binding domains"/>
    <property type="match status" value="1"/>
</dbReference>
<dbReference type="InterPro" id="IPR028082">
    <property type="entry name" value="Peripla_BP_I"/>
</dbReference>
<dbReference type="CDD" id="cd01574">
    <property type="entry name" value="PBP1_LacI"/>
    <property type="match status" value="1"/>
</dbReference>
<dbReference type="PROSITE" id="PS50932">
    <property type="entry name" value="HTH_LACI_2"/>
    <property type="match status" value="1"/>
</dbReference>
<dbReference type="KEGG" id="cfk:CFRA_09135"/>
<dbReference type="STRING" id="1437875.CFRA_09135"/>
<dbReference type="PANTHER" id="PTHR30146">
    <property type="entry name" value="LACI-RELATED TRANSCRIPTIONAL REPRESSOR"/>
    <property type="match status" value="1"/>
</dbReference>
<keyword evidence="3" id="KW-0804">Transcription</keyword>
<evidence type="ECO:0000313" key="5">
    <source>
        <dbReference type="EMBL" id="APT89386.1"/>
    </source>
</evidence>
<dbReference type="AlphaFoldDB" id="A0A1L7CU61"/>
<dbReference type="PANTHER" id="PTHR30146:SF153">
    <property type="entry name" value="LACTOSE OPERON REPRESSOR"/>
    <property type="match status" value="1"/>
</dbReference>
<dbReference type="Gene3D" id="3.40.50.2300">
    <property type="match status" value="2"/>
</dbReference>
<dbReference type="InterPro" id="IPR010982">
    <property type="entry name" value="Lambda_DNA-bd_dom_sf"/>
</dbReference>
<sequence length="330" mass="35135">MAEVAAVAGVSHQTVSRVINGFPGVRPQTREKVQAAVDQLGYRRNLAARALVTRQSRLIGVIAVGSFLYGPTSTLASLERAARDHSYLTLIATIAETSDEQFSAALDEFLERSVEAIIVIASRESLVWFAGSLDLDIPLIIVGPRPADLDQLTCLSVDQTAGAELAVTHLAELGHRDVTLLAGPANWVDAQRRFDGALTQSEMLGIQPRIARGDWSPGSGYAAGVKIAQLQPEARPTAVFCANDHMALGLLAAFHAHRISVPDEISVIGFDDLPGSGFYFPALTTIHQDFDALGTKVIKAALAMISGATPDTDPVPPKLVKRESTAAPRS</sequence>
<keyword evidence="6" id="KW-1185">Reference proteome</keyword>
<gene>
    <name evidence="5" type="ORF">CFRA_09135</name>
</gene>
<proteinExistence type="predicted"/>
<evidence type="ECO:0000256" key="2">
    <source>
        <dbReference type="ARBA" id="ARBA00023125"/>
    </source>
</evidence>
<evidence type="ECO:0000259" key="4">
    <source>
        <dbReference type="PROSITE" id="PS50932"/>
    </source>
</evidence>
<dbReference type="GO" id="GO:0003700">
    <property type="term" value="F:DNA-binding transcription factor activity"/>
    <property type="evidence" value="ECO:0007669"/>
    <property type="project" value="TreeGrafter"/>
</dbReference>
<feature type="domain" description="HTH lacI-type" evidence="4">
    <location>
        <begin position="1"/>
        <end position="53"/>
    </location>
</feature>
<keyword evidence="1" id="KW-0805">Transcription regulation</keyword>
<dbReference type="InterPro" id="IPR046335">
    <property type="entry name" value="LacI/GalR-like_sensor"/>
</dbReference>
<dbReference type="EMBL" id="CP009247">
    <property type="protein sequence ID" value="APT89386.1"/>
    <property type="molecule type" value="Genomic_DNA"/>
</dbReference>
<evidence type="ECO:0000256" key="1">
    <source>
        <dbReference type="ARBA" id="ARBA00023015"/>
    </source>
</evidence>
<accession>A0A1L7CU61</accession>
<reference evidence="5 6" key="1">
    <citation type="submission" date="2014-08" db="EMBL/GenBank/DDBJ databases">
        <title>Complete genome sequence of Corynebacterium frankenforstense ST18(T) (=DSM 45800(T)), isolated from raw cow milk.</title>
        <authorList>
            <person name="Ruckert C."/>
            <person name="Albersmeier A."/>
            <person name="Winkler A."/>
            <person name="Lipski A."/>
            <person name="Kalinowski J."/>
        </authorList>
    </citation>
    <scope>NUCLEOTIDE SEQUENCE [LARGE SCALE GENOMIC DNA]</scope>
    <source>
        <strain evidence="5 6">ST18</strain>
    </source>
</reference>
<dbReference type="SMART" id="SM00354">
    <property type="entry name" value="HTH_LACI"/>
    <property type="match status" value="1"/>
</dbReference>
<dbReference type="InterPro" id="IPR000843">
    <property type="entry name" value="HTH_LacI"/>
</dbReference>
<dbReference type="Proteomes" id="UP000185434">
    <property type="component" value="Chromosome"/>
</dbReference>
<dbReference type="RefSeq" id="WP_075664379.1">
    <property type="nucleotide sequence ID" value="NZ_CP009247.1"/>
</dbReference>
<protein>
    <recommendedName>
        <fullName evidence="4">HTH lacI-type domain-containing protein</fullName>
    </recommendedName>
</protein>
<dbReference type="SUPFAM" id="SSF47413">
    <property type="entry name" value="lambda repressor-like DNA-binding domains"/>
    <property type="match status" value="1"/>
</dbReference>